<dbReference type="SUPFAM" id="SSF52266">
    <property type="entry name" value="SGNH hydrolase"/>
    <property type="match status" value="1"/>
</dbReference>
<evidence type="ECO:0000313" key="1">
    <source>
        <dbReference type="EMBL" id="MBP0438396.1"/>
    </source>
</evidence>
<reference evidence="1" key="1">
    <citation type="submission" date="2021-03" db="EMBL/GenBank/DDBJ databases">
        <title>Genome sequencing and assembly of Tianweitania sediminis.</title>
        <authorList>
            <person name="Chhetri G."/>
        </authorList>
    </citation>
    <scope>NUCLEOTIDE SEQUENCE</scope>
    <source>
        <strain evidence="1">Z8</strain>
    </source>
</reference>
<dbReference type="Gene3D" id="2.60.120.1360">
    <property type="match status" value="1"/>
</dbReference>
<organism evidence="1 2">
    <name type="scientific">Tianweitania sediminis</name>
    <dbReference type="NCBI Taxonomy" id="1502156"/>
    <lineage>
        <taxon>Bacteria</taxon>
        <taxon>Pseudomonadati</taxon>
        <taxon>Pseudomonadota</taxon>
        <taxon>Alphaproteobacteria</taxon>
        <taxon>Hyphomicrobiales</taxon>
        <taxon>Phyllobacteriaceae</taxon>
        <taxon>Tianweitania</taxon>
    </lineage>
</organism>
<keyword evidence="2" id="KW-1185">Reference proteome</keyword>
<dbReference type="AlphaFoldDB" id="A0A8J7RJH0"/>
<evidence type="ECO:0000313" key="2">
    <source>
        <dbReference type="Proteomes" id="UP000666240"/>
    </source>
</evidence>
<dbReference type="EMBL" id="JAGIYY010000002">
    <property type="protein sequence ID" value="MBP0438396.1"/>
    <property type="molecule type" value="Genomic_DNA"/>
</dbReference>
<dbReference type="Gene3D" id="3.40.50.1110">
    <property type="entry name" value="SGNH hydrolase"/>
    <property type="match status" value="1"/>
</dbReference>
<proteinExistence type="predicted"/>
<sequence length="629" mass="66585">MRKLAPNALADVIERADEVAELRPLVEQVNASRADIEIVAEKADDVASLAARAADLQALAPAVDDIQTAAAHITAIQNAPAAAQAAGEGASAAATSETNAATSASDAIAAAESVGSYTTLALANTALASIPADKGVYVTADGANNGFYVKRSGVLEKDSNATVGAVANVTNRLEWDTEEPFNLLTISSDGYILNTFDVTSQASLTEWDTEEPGGTFIVSIDGFIISVIGLVDTQAFNELVDAAEAEISAARGNKTNLSERLSFLDANGAPRTPMINAEELRWSRYKLRRILNGDTAIQFVYTVIGDSWGYGNWPNWLTKRLKAVYGDAGHGWISFRDNRTSVNAAGSGYTGTLSGSWTETIAETQGQPTVDFGIIKSAVAGAKITVAGPAGAQISEVWLHYVPTVDGQARYRWNNGSWTALDLTVGTGNARTSMVSGAPTSGSWNFEIEVVSGTVILSGADMRAASAGVRVNKIAVNGASTGSWLAPNATLWSQAFGWLDTDLVDIMLQTNDQAASVESLPDVTIASNLGLIASRCRVGSPATDILLTSPPENFFGRPRLMTDITAAVRKYAYDNNFAHLDLQNIFGRVENKSDYRSTGIHPFMLPDDIHPSADGGKLIADAKERLLMQ</sequence>
<evidence type="ECO:0008006" key="3">
    <source>
        <dbReference type="Google" id="ProtNLM"/>
    </source>
</evidence>
<dbReference type="GO" id="GO:0016788">
    <property type="term" value="F:hydrolase activity, acting on ester bonds"/>
    <property type="evidence" value="ECO:0007669"/>
    <property type="project" value="UniProtKB-ARBA"/>
</dbReference>
<dbReference type="RefSeq" id="WP_209334442.1">
    <property type="nucleotide sequence ID" value="NZ_JAGIYY010000002.1"/>
</dbReference>
<name>A0A8J7RJH0_9HYPH</name>
<dbReference type="Proteomes" id="UP000666240">
    <property type="component" value="Unassembled WGS sequence"/>
</dbReference>
<dbReference type="InterPro" id="IPR036514">
    <property type="entry name" value="SGNH_hydro_sf"/>
</dbReference>
<comment type="caution">
    <text evidence="1">The sequence shown here is derived from an EMBL/GenBank/DDBJ whole genome shotgun (WGS) entry which is preliminary data.</text>
</comment>
<accession>A0A8J7RJH0</accession>
<protein>
    <recommendedName>
        <fullName evidence="3">SGNH hydrolase-type esterase domain-containing protein</fullName>
    </recommendedName>
</protein>
<gene>
    <name evidence="1" type="ORF">J5Y06_07020</name>
</gene>